<dbReference type="InterPro" id="IPR051495">
    <property type="entry name" value="Epithelial_Barrier/Signaling"/>
</dbReference>
<evidence type="ECO:0000313" key="5">
    <source>
        <dbReference type="Proteomes" id="UP001201812"/>
    </source>
</evidence>
<dbReference type="SMART" id="SM00408">
    <property type="entry name" value="IGc2"/>
    <property type="match status" value="1"/>
</dbReference>
<proteinExistence type="predicted"/>
<dbReference type="PANTHER" id="PTHR13802">
    <property type="entry name" value="MUCIN 4-RELATED"/>
    <property type="match status" value="1"/>
</dbReference>
<accession>A0AAD4MXJ5</accession>
<dbReference type="PROSITE" id="PS51220">
    <property type="entry name" value="NIDO"/>
    <property type="match status" value="1"/>
</dbReference>
<dbReference type="PROSITE" id="PS50835">
    <property type="entry name" value="IG_LIKE"/>
    <property type="match status" value="1"/>
</dbReference>
<reference evidence="4" key="1">
    <citation type="submission" date="2022-01" db="EMBL/GenBank/DDBJ databases">
        <title>Genome Sequence Resource for Two Populations of Ditylenchus destructor, the Migratory Endoparasitic Phytonematode.</title>
        <authorList>
            <person name="Zhang H."/>
            <person name="Lin R."/>
            <person name="Xie B."/>
        </authorList>
    </citation>
    <scope>NUCLEOTIDE SEQUENCE</scope>
    <source>
        <strain evidence="4">BazhouSP</strain>
    </source>
</reference>
<dbReference type="AlphaFoldDB" id="A0AAD4MXJ5"/>
<dbReference type="SUPFAM" id="SSF48726">
    <property type="entry name" value="Immunoglobulin"/>
    <property type="match status" value="1"/>
</dbReference>
<organism evidence="4 5">
    <name type="scientific">Ditylenchus destructor</name>
    <dbReference type="NCBI Taxonomy" id="166010"/>
    <lineage>
        <taxon>Eukaryota</taxon>
        <taxon>Metazoa</taxon>
        <taxon>Ecdysozoa</taxon>
        <taxon>Nematoda</taxon>
        <taxon>Chromadorea</taxon>
        <taxon>Rhabditida</taxon>
        <taxon>Tylenchina</taxon>
        <taxon>Tylenchomorpha</taxon>
        <taxon>Sphaerularioidea</taxon>
        <taxon>Anguinidae</taxon>
        <taxon>Anguininae</taxon>
        <taxon>Ditylenchus</taxon>
    </lineage>
</organism>
<feature type="domain" description="Ig-like" evidence="2">
    <location>
        <begin position="256"/>
        <end position="344"/>
    </location>
</feature>
<dbReference type="Pfam" id="PF13927">
    <property type="entry name" value="Ig_3"/>
    <property type="match status" value="1"/>
</dbReference>
<dbReference type="InterPro" id="IPR003886">
    <property type="entry name" value="NIDO_dom"/>
</dbReference>
<dbReference type="SMART" id="SM00539">
    <property type="entry name" value="NIDO"/>
    <property type="match status" value="1"/>
</dbReference>
<evidence type="ECO:0000313" key="4">
    <source>
        <dbReference type="EMBL" id="KAI1707224.1"/>
    </source>
</evidence>
<dbReference type="InterPro" id="IPR036179">
    <property type="entry name" value="Ig-like_dom_sf"/>
</dbReference>
<dbReference type="PANTHER" id="PTHR13802:SF59">
    <property type="entry name" value="SUSHI DOMAIN-CONTAINING PROTEIN 2"/>
    <property type="match status" value="1"/>
</dbReference>
<dbReference type="InterPro" id="IPR003598">
    <property type="entry name" value="Ig_sub2"/>
</dbReference>
<dbReference type="SMART" id="SM00409">
    <property type="entry name" value="IG"/>
    <property type="match status" value="1"/>
</dbReference>
<dbReference type="Pfam" id="PF06119">
    <property type="entry name" value="NIDO"/>
    <property type="match status" value="1"/>
</dbReference>
<dbReference type="EMBL" id="JAKKPZ010000042">
    <property type="protein sequence ID" value="KAI1707224.1"/>
    <property type="molecule type" value="Genomic_DNA"/>
</dbReference>
<sequence length="499" mass="55885">MTHQSFSLIFLIALFPTSSSGISLDRFLPYGTTHGDTEMERGDDTGSPALQLSVPFPFFDTLYSTLWVNVNGAISFAKQISKYTPVCGPVEREYSSIAPFWADADISYTGHIFYRQSTVPQSLEKAQEEISSSFPNFAGIKLKWLLVATWLNVTDSPDCSHCAQKRNTFQAIITTDGRHSFAIFYYQNLMWTTGADSGGTDGLGGTPAQAGFDFGDGTHRLMIPGSCSGDVLKINEQSNVGDPGKWVFRVDRAVKPKIVDMTPDDVLLEIPEDDSLNLTCRAVGHTVPSIKWRVNGTDMNCMSPDCQQVSENGTGTLTLENVKRENGGIYTCVAFDEYDSGTIPRKDWVVKIVGRKPKEIPQKFRGSWTLDHDINFDAYLFARYGENWLGTGLAAIGVVAKLGMMNKKILKNPDGSYDWDNLYYGMVLGEEFDCTSINCIGEDKRIVFRYLPANETLIETHKPYFKPVFDYKYTVDDGLLVMRMEWDNVKAKLFYRKKA</sequence>
<dbReference type="Proteomes" id="UP001201812">
    <property type="component" value="Unassembled WGS sequence"/>
</dbReference>
<dbReference type="Gene3D" id="2.60.40.10">
    <property type="entry name" value="Immunoglobulins"/>
    <property type="match status" value="1"/>
</dbReference>
<dbReference type="GO" id="GO:0007160">
    <property type="term" value="P:cell-matrix adhesion"/>
    <property type="evidence" value="ECO:0007669"/>
    <property type="project" value="InterPro"/>
</dbReference>
<feature type="domain" description="NIDO" evidence="3">
    <location>
        <begin position="99"/>
        <end position="253"/>
    </location>
</feature>
<protein>
    <submittedName>
        <fullName evidence="4">Nidogen-like domain-containing protein</fullName>
    </submittedName>
</protein>
<dbReference type="InterPro" id="IPR007110">
    <property type="entry name" value="Ig-like_dom"/>
</dbReference>
<dbReference type="Gene3D" id="2.40.128.20">
    <property type="match status" value="1"/>
</dbReference>
<evidence type="ECO:0000256" key="1">
    <source>
        <dbReference type="SAM" id="SignalP"/>
    </source>
</evidence>
<feature type="signal peptide" evidence="1">
    <location>
        <begin position="1"/>
        <end position="21"/>
    </location>
</feature>
<dbReference type="InterPro" id="IPR013783">
    <property type="entry name" value="Ig-like_fold"/>
</dbReference>
<feature type="chain" id="PRO_5041965532" evidence="1">
    <location>
        <begin position="22"/>
        <end position="499"/>
    </location>
</feature>
<dbReference type="InterPro" id="IPR012674">
    <property type="entry name" value="Calycin"/>
</dbReference>
<keyword evidence="5" id="KW-1185">Reference proteome</keyword>
<comment type="caution">
    <text evidence="4">The sequence shown here is derived from an EMBL/GenBank/DDBJ whole genome shotgun (WGS) entry which is preliminary data.</text>
</comment>
<evidence type="ECO:0000259" key="3">
    <source>
        <dbReference type="PROSITE" id="PS51220"/>
    </source>
</evidence>
<keyword evidence="1" id="KW-0732">Signal</keyword>
<dbReference type="SUPFAM" id="SSF50814">
    <property type="entry name" value="Lipocalins"/>
    <property type="match status" value="1"/>
</dbReference>
<evidence type="ECO:0000259" key="2">
    <source>
        <dbReference type="PROSITE" id="PS50835"/>
    </source>
</evidence>
<dbReference type="InterPro" id="IPR003599">
    <property type="entry name" value="Ig_sub"/>
</dbReference>
<gene>
    <name evidence="4" type="ORF">DdX_12603</name>
</gene>
<name>A0AAD4MXJ5_9BILA</name>